<sequence>MDKKLLSILVCPVCKGPLDYKREASELRCYADALAYPIRDDIPVMLENEARTLTQEEREQR</sequence>
<dbReference type="EMBL" id="BMIY01000005">
    <property type="protein sequence ID" value="GGG56260.1"/>
    <property type="molecule type" value="Genomic_DNA"/>
</dbReference>
<gene>
    <name evidence="2" type="ORF">GCM10011403_11730</name>
</gene>
<organism evidence="2 3">
    <name type="scientific">Pseudohongiella nitratireducens</name>
    <dbReference type="NCBI Taxonomy" id="1768907"/>
    <lineage>
        <taxon>Bacteria</taxon>
        <taxon>Pseudomonadati</taxon>
        <taxon>Pseudomonadota</taxon>
        <taxon>Gammaproteobacteria</taxon>
        <taxon>Pseudomonadales</taxon>
        <taxon>Pseudohongiellaceae</taxon>
        <taxon>Pseudohongiella</taxon>
    </lineage>
</organism>
<name>A0A917GT22_9GAMM</name>
<dbReference type="RefSeq" id="WP_068812833.1">
    <property type="nucleotide sequence ID" value="NZ_BMIY01000005.1"/>
</dbReference>
<dbReference type="OrthoDB" id="9812205at2"/>
<comment type="caution">
    <text evidence="2">The sequence shown here is derived from an EMBL/GenBank/DDBJ whole genome shotgun (WGS) entry which is preliminary data.</text>
</comment>
<dbReference type="SUPFAM" id="SSF158997">
    <property type="entry name" value="Trm112p-like"/>
    <property type="match status" value="1"/>
</dbReference>
<evidence type="ECO:0000256" key="1">
    <source>
        <dbReference type="HAMAP-Rule" id="MF_01187"/>
    </source>
</evidence>
<dbReference type="Gene3D" id="2.20.25.10">
    <property type="match status" value="1"/>
</dbReference>
<reference evidence="2" key="2">
    <citation type="submission" date="2020-09" db="EMBL/GenBank/DDBJ databases">
        <authorList>
            <person name="Sun Q."/>
            <person name="Zhou Y."/>
        </authorList>
    </citation>
    <scope>NUCLEOTIDE SEQUENCE</scope>
    <source>
        <strain evidence="2">CGMCC 1.15425</strain>
    </source>
</reference>
<proteinExistence type="inferred from homology"/>
<protein>
    <recommendedName>
        <fullName evidence="1">UPF0434 protein GCM10011403_11730</fullName>
    </recommendedName>
</protein>
<reference evidence="2" key="1">
    <citation type="journal article" date="2014" name="Int. J. Syst. Evol. Microbiol.">
        <title>Complete genome sequence of Corynebacterium casei LMG S-19264T (=DSM 44701T), isolated from a smear-ripened cheese.</title>
        <authorList>
            <consortium name="US DOE Joint Genome Institute (JGI-PGF)"/>
            <person name="Walter F."/>
            <person name="Albersmeier A."/>
            <person name="Kalinowski J."/>
            <person name="Ruckert C."/>
        </authorList>
    </citation>
    <scope>NUCLEOTIDE SEQUENCE</scope>
    <source>
        <strain evidence="2">CGMCC 1.15425</strain>
    </source>
</reference>
<evidence type="ECO:0000313" key="3">
    <source>
        <dbReference type="Proteomes" id="UP000627715"/>
    </source>
</evidence>
<dbReference type="PANTHER" id="PTHR33505">
    <property type="entry name" value="ZGC:162634"/>
    <property type="match status" value="1"/>
</dbReference>
<dbReference type="PANTHER" id="PTHR33505:SF4">
    <property type="entry name" value="PROTEIN PREY, MITOCHONDRIAL"/>
    <property type="match status" value="1"/>
</dbReference>
<keyword evidence="3" id="KW-1185">Reference proteome</keyword>
<dbReference type="Proteomes" id="UP000627715">
    <property type="component" value="Unassembled WGS sequence"/>
</dbReference>
<dbReference type="GO" id="GO:0005829">
    <property type="term" value="C:cytosol"/>
    <property type="evidence" value="ECO:0007669"/>
    <property type="project" value="TreeGrafter"/>
</dbReference>
<accession>A0A917GT22</accession>
<dbReference type="FunFam" id="2.20.25.10:FF:000002">
    <property type="entry name" value="UPF0434 protein YcaR"/>
    <property type="match status" value="1"/>
</dbReference>
<evidence type="ECO:0000313" key="2">
    <source>
        <dbReference type="EMBL" id="GGG56260.1"/>
    </source>
</evidence>
<dbReference type="AlphaFoldDB" id="A0A917GT22"/>
<dbReference type="Pfam" id="PF03966">
    <property type="entry name" value="Trm112p"/>
    <property type="match status" value="1"/>
</dbReference>
<comment type="similarity">
    <text evidence="1">Belongs to the UPF0434 family.</text>
</comment>
<dbReference type="HAMAP" id="MF_01187">
    <property type="entry name" value="UPF0434"/>
    <property type="match status" value="1"/>
</dbReference>
<dbReference type="InterPro" id="IPR005651">
    <property type="entry name" value="Trm112-like"/>
</dbReference>